<reference evidence="1" key="1">
    <citation type="submission" date="2016-10" db="EMBL/GenBank/DDBJ databases">
        <title>Chloroplast genomes as a tool to resolve red algal phylogenies: a case study in the Nemaliales.</title>
        <authorList>
            <person name="Costa J.F."/>
            <person name="Lin S.M."/>
            <person name="Macaya E.C."/>
            <person name="Fernandez-Garcia C."/>
            <person name="Verbruggen H."/>
        </authorList>
    </citation>
    <scope>NUCLEOTIDE SEQUENCE</scope>
    <source>
        <strain evidence="1">J.0256</strain>
    </source>
</reference>
<geneLocation type="chloroplast" evidence="1"/>
<keyword evidence="1" id="KW-0150">Chloroplast</keyword>
<name>A0A1G4NW55_9FLOR</name>
<dbReference type="RefSeq" id="YP_009314492.1">
    <property type="nucleotide sequence ID" value="NC_031662.1"/>
</dbReference>
<organism evidence="1">
    <name type="scientific">Liagoropsis maxima</name>
    <dbReference type="NCBI Taxonomy" id="1653392"/>
    <lineage>
        <taxon>Eukaryota</taxon>
        <taxon>Rhodophyta</taxon>
        <taxon>Florideophyceae</taxon>
        <taxon>Nemaliophycidae</taxon>
        <taxon>Nemaliales</taxon>
        <taxon>Liagoraceae</taxon>
        <taxon>Liagoropsis</taxon>
    </lineage>
</organism>
<gene>
    <name evidence="1" type="primary">ORF_2</name>
    <name evidence="1" type="ORF">J0256_83</name>
</gene>
<sequence length="484" mass="57235">MSFTLYLHTSTNILNYKPVQSFNYFEVLNLSNSAFGLKFKKSYTSSSHDFLNHKLFVATESVYRFSKLQDSNSNLFQELLDKYWKQTIFLSNTNSVVRKYSGLVAKQEGSLVKNKKKKFIVNFTKALQNGYIDCDQVKTTSLGSLNQLSSIRYVWNKKFNIKTPKYLDGLWQNKRCPSFPNQLQSRLLQKLQHNNCPTFIVVNGFNQIVLAEPANQLVLKNDLLNSIYQWYHDRFLWLNKDNALYEGWFFINPNDAKEYENFIRFKYPRSSNQNGLNVLSSNIQAYYRLNRLAPPRTEFRLFPDLEEVGKLVSVRGYRNGLVFDKQQKYGKNYFQGQPIYFIEPMHCSMKNSKTIQQVNYYYTIPGDEPSNKYTAIFFNKDIAMQAWKHFKDNMSDYKLPKQPKLRVYNLEDFLKDNEQQVDLVNRNFLFIPGKEAYTEIQNKSSDENLYLDSHRKQLATYKLTLKLWAQRIVWSLTSRQPPNW</sequence>
<keyword evidence="1" id="KW-0934">Plastid</keyword>
<accession>A0A1G4NW55</accession>
<proteinExistence type="predicted"/>
<protein>
    <submittedName>
        <fullName evidence="1">Uncharacterized protein</fullName>
    </submittedName>
</protein>
<evidence type="ECO:0000313" key="1">
    <source>
        <dbReference type="EMBL" id="SCW22746.1"/>
    </source>
</evidence>
<dbReference type="EMBL" id="LT622870">
    <property type="protein sequence ID" value="SCW22746.1"/>
    <property type="molecule type" value="Genomic_DNA"/>
</dbReference>
<reference evidence="1" key="2">
    <citation type="submission" date="2016-10" db="EMBL/GenBank/DDBJ databases">
        <authorList>
            <person name="de Groot N.N."/>
        </authorList>
    </citation>
    <scope>NUCLEOTIDE SEQUENCE</scope>
    <source>
        <strain evidence="1">J.0256</strain>
    </source>
</reference>
<dbReference type="AlphaFoldDB" id="A0A1G4NW55"/>
<dbReference type="GeneID" id="30000913"/>